<protein>
    <submittedName>
        <fullName evidence="9">Phosphatase PAP2 family protein</fullName>
    </submittedName>
</protein>
<dbReference type="GO" id="GO:0005886">
    <property type="term" value="C:plasma membrane"/>
    <property type="evidence" value="ECO:0007669"/>
    <property type="project" value="UniProtKB-SubCell"/>
</dbReference>
<evidence type="ECO:0000256" key="2">
    <source>
        <dbReference type="ARBA" id="ARBA00010792"/>
    </source>
</evidence>
<accession>A0A385Z8P3</accession>
<dbReference type="Pfam" id="PF01569">
    <property type="entry name" value="PAP2"/>
    <property type="match status" value="1"/>
</dbReference>
<dbReference type="InterPro" id="IPR000326">
    <property type="entry name" value="PAP2/HPO"/>
</dbReference>
<feature type="transmembrane region" description="Helical" evidence="7">
    <location>
        <begin position="143"/>
        <end position="164"/>
    </location>
</feature>
<evidence type="ECO:0000256" key="7">
    <source>
        <dbReference type="SAM" id="Phobius"/>
    </source>
</evidence>
<dbReference type="EMBL" id="CP032419">
    <property type="protein sequence ID" value="AYC34433.1"/>
    <property type="molecule type" value="Genomic_DNA"/>
</dbReference>
<evidence type="ECO:0000313" key="9">
    <source>
        <dbReference type="EMBL" id="AYC34433.1"/>
    </source>
</evidence>
<feature type="domain" description="Phosphatidic acid phosphatase type 2/haloperoxidase" evidence="8">
    <location>
        <begin position="282"/>
        <end position="393"/>
    </location>
</feature>
<comment type="similarity">
    <text evidence="2">Belongs to the DedA family.</text>
</comment>
<feature type="transmembrane region" description="Helical" evidence="7">
    <location>
        <begin position="176"/>
        <end position="196"/>
    </location>
</feature>
<evidence type="ECO:0000256" key="5">
    <source>
        <dbReference type="ARBA" id="ARBA00022989"/>
    </source>
</evidence>
<dbReference type="Proteomes" id="UP000265560">
    <property type="component" value="Chromosome"/>
</dbReference>
<keyword evidence="10" id="KW-1185">Reference proteome</keyword>
<gene>
    <name evidence="9" type="ORF">D3880_19575</name>
</gene>
<dbReference type="InterPro" id="IPR032818">
    <property type="entry name" value="DedA-like"/>
</dbReference>
<evidence type="ECO:0000313" key="10">
    <source>
        <dbReference type="Proteomes" id="UP000265560"/>
    </source>
</evidence>
<name>A0A385Z8P3_9PSED</name>
<feature type="transmembrane region" description="Helical" evidence="7">
    <location>
        <begin position="20"/>
        <end position="51"/>
    </location>
</feature>
<comment type="subcellular location">
    <subcellularLocation>
        <location evidence="1">Cell membrane</location>
        <topology evidence="1">Multi-pass membrane protein</topology>
    </subcellularLocation>
</comment>
<dbReference type="CDD" id="cd03392">
    <property type="entry name" value="PAP2_like_2"/>
    <property type="match status" value="1"/>
</dbReference>
<organism evidence="9 10">
    <name type="scientific">Pseudomonas cavernae</name>
    <dbReference type="NCBI Taxonomy" id="2320867"/>
    <lineage>
        <taxon>Bacteria</taxon>
        <taxon>Pseudomonadati</taxon>
        <taxon>Pseudomonadota</taxon>
        <taxon>Gammaproteobacteria</taxon>
        <taxon>Pseudomonadales</taxon>
        <taxon>Pseudomonadaceae</taxon>
        <taxon>Pseudomonas</taxon>
    </lineage>
</organism>
<dbReference type="Gene3D" id="1.20.144.10">
    <property type="entry name" value="Phosphatidic acid phosphatase type 2/haloperoxidase"/>
    <property type="match status" value="1"/>
</dbReference>
<feature type="transmembrane region" description="Helical" evidence="7">
    <location>
        <begin position="63"/>
        <end position="80"/>
    </location>
</feature>
<reference evidence="10" key="1">
    <citation type="submission" date="2018-09" db="EMBL/GenBank/DDBJ databases">
        <authorList>
            <person name="Zhu H."/>
        </authorList>
    </citation>
    <scope>NUCLEOTIDE SEQUENCE [LARGE SCALE GENOMIC DNA]</scope>
    <source>
        <strain evidence="10">K2W31S-8</strain>
    </source>
</reference>
<feature type="transmembrane region" description="Helical" evidence="7">
    <location>
        <begin position="208"/>
        <end position="228"/>
    </location>
</feature>
<feature type="transmembrane region" description="Helical" evidence="7">
    <location>
        <begin position="284"/>
        <end position="304"/>
    </location>
</feature>
<dbReference type="SMART" id="SM00014">
    <property type="entry name" value="acidPPc"/>
    <property type="match status" value="1"/>
</dbReference>
<evidence type="ECO:0000256" key="6">
    <source>
        <dbReference type="ARBA" id="ARBA00023136"/>
    </source>
</evidence>
<evidence type="ECO:0000256" key="4">
    <source>
        <dbReference type="ARBA" id="ARBA00022692"/>
    </source>
</evidence>
<feature type="transmembrane region" description="Helical" evidence="7">
    <location>
        <begin position="352"/>
        <end position="372"/>
    </location>
</feature>
<proteinExistence type="inferred from homology"/>
<dbReference type="SUPFAM" id="SSF48317">
    <property type="entry name" value="Acid phosphatase/Vanadium-dependent haloperoxidase"/>
    <property type="match status" value="1"/>
</dbReference>
<evidence type="ECO:0000259" key="8">
    <source>
        <dbReference type="SMART" id="SM00014"/>
    </source>
</evidence>
<dbReference type="PANTHER" id="PTHR30353">
    <property type="entry name" value="INNER MEMBRANE PROTEIN DEDA-RELATED"/>
    <property type="match status" value="1"/>
</dbReference>
<keyword evidence="6 7" id="KW-0472">Membrane</keyword>
<dbReference type="KEGG" id="pcav:D3880_19575"/>
<dbReference type="AlphaFoldDB" id="A0A385Z8P3"/>
<feature type="transmembrane region" description="Helical" evidence="7">
    <location>
        <begin position="409"/>
        <end position="429"/>
    </location>
</feature>
<dbReference type="InterPro" id="IPR032816">
    <property type="entry name" value="VTT_dom"/>
</dbReference>
<feature type="transmembrane region" description="Helical" evidence="7">
    <location>
        <begin position="378"/>
        <end position="397"/>
    </location>
</feature>
<sequence>MGEWLASLTTWLSAHPQWLGLAIFLVACTECLAVAGILVPGTVLLFAIAVLAGSGALTLWQTLLLAYSGGLLGDALSYALGRRFHQNIRRLPVLRHHPEWIGSAELYFHRYGVISLLLGRYIGPLRPMLPMVAGMLDMPLGRFIGVSLIAAAGWSVAYLLPGWATGAAMRLPLPAGFWGEAAVVVGALLLVLGLTLHSSLRGWRLTTPLTAGLSLLTLLALLLGWPRLQQLDQGLMTLIQEQRHSHLDSAMVLITRLGDFNTQLAAGTLLTGLLLLTRQWRTGLFAGGALLGTALANGTLKLLFARSRPEVLIEPLNSFSLPSGHSSAAFAFFLVLGILAGRGQPLRLRLTWLLLACLPALAIALSRVYLGVHWPTDIIAGALLAGGLCASSLSLTQRRSPLAPLTPRIWWLLLPACLALLGVFALWALPEALLRYAY</sequence>
<keyword evidence="3" id="KW-1003">Cell membrane</keyword>
<dbReference type="Pfam" id="PF09335">
    <property type="entry name" value="VTT_dom"/>
    <property type="match status" value="1"/>
</dbReference>
<dbReference type="InterPro" id="IPR036938">
    <property type="entry name" value="PAP2/HPO_sf"/>
</dbReference>
<evidence type="ECO:0000256" key="1">
    <source>
        <dbReference type="ARBA" id="ARBA00004651"/>
    </source>
</evidence>
<feature type="transmembrane region" description="Helical" evidence="7">
    <location>
        <begin position="324"/>
        <end position="340"/>
    </location>
</feature>
<dbReference type="OrthoDB" id="9780918at2"/>
<keyword evidence="5 7" id="KW-1133">Transmembrane helix</keyword>
<dbReference type="PANTHER" id="PTHR30353:SF15">
    <property type="entry name" value="INNER MEMBRANE PROTEIN YABI"/>
    <property type="match status" value="1"/>
</dbReference>
<feature type="transmembrane region" description="Helical" evidence="7">
    <location>
        <begin position="260"/>
        <end position="277"/>
    </location>
</feature>
<keyword evidence="4 7" id="KW-0812">Transmembrane</keyword>
<dbReference type="RefSeq" id="WP_119895086.1">
    <property type="nucleotide sequence ID" value="NZ_CP032419.1"/>
</dbReference>
<evidence type="ECO:0000256" key="3">
    <source>
        <dbReference type="ARBA" id="ARBA00022475"/>
    </source>
</evidence>